<accession>A0A8T2F5L9</accession>
<organism evidence="1 2">
    <name type="scientific">Arabidopsis thaliana x Arabidopsis arenosa</name>
    <dbReference type="NCBI Taxonomy" id="1240361"/>
    <lineage>
        <taxon>Eukaryota</taxon>
        <taxon>Viridiplantae</taxon>
        <taxon>Streptophyta</taxon>
        <taxon>Embryophyta</taxon>
        <taxon>Tracheophyta</taxon>
        <taxon>Spermatophyta</taxon>
        <taxon>Magnoliopsida</taxon>
        <taxon>eudicotyledons</taxon>
        <taxon>Gunneridae</taxon>
        <taxon>Pentapetalae</taxon>
        <taxon>rosids</taxon>
        <taxon>malvids</taxon>
        <taxon>Brassicales</taxon>
        <taxon>Brassicaceae</taxon>
        <taxon>Camelineae</taxon>
        <taxon>Arabidopsis</taxon>
    </lineage>
</organism>
<sequence>MRACGVVTVDLLLEQMGFSRLGMYGFGMVKYALLYRNIHDKV</sequence>
<dbReference type="AlphaFoldDB" id="A0A8T2F5L9"/>
<dbReference type="Proteomes" id="UP000694240">
    <property type="component" value="Chromosome 3"/>
</dbReference>
<keyword evidence="2" id="KW-1185">Reference proteome</keyword>
<gene>
    <name evidence="1" type="ORF">ISN45_At03g030330</name>
</gene>
<dbReference type="EMBL" id="JAEFBK010000003">
    <property type="protein sequence ID" value="KAG7626911.1"/>
    <property type="molecule type" value="Genomic_DNA"/>
</dbReference>
<reference evidence="1 2" key="1">
    <citation type="submission" date="2020-12" db="EMBL/GenBank/DDBJ databases">
        <title>Concerted genomic and epigenomic changes stabilize Arabidopsis allopolyploids.</title>
        <authorList>
            <person name="Chen Z."/>
        </authorList>
    </citation>
    <scope>NUCLEOTIDE SEQUENCE [LARGE SCALE GENOMIC DNA]</scope>
    <source>
        <strain evidence="1">Allo738</strain>
        <tissue evidence="1">Leaf</tissue>
    </source>
</reference>
<name>A0A8T2F5L9_9BRAS</name>
<comment type="caution">
    <text evidence="1">The sequence shown here is derived from an EMBL/GenBank/DDBJ whole genome shotgun (WGS) entry which is preliminary data.</text>
</comment>
<proteinExistence type="predicted"/>
<evidence type="ECO:0000313" key="1">
    <source>
        <dbReference type="EMBL" id="KAG7626911.1"/>
    </source>
</evidence>
<evidence type="ECO:0000313" key="2">
    <source>
        <dbReference type="Proteomes" id="UP000694240"/>
    </source>
</evidence>
<protein>
    <submittedName>
        <fullName evidence="1">Uncharacterized protein</fullName>
    </submittedName>
</protein>